<sequence length="106" mass="12245">MAQHLTGKRVTEFKKSQINFCAIFWVVVATEMLANGDSKIVLEFKDTEKSREIWPYSFHLILEILISDSLTLQLLTRNTGKQPFAIRSHAYFNVNPLNFSRKTPTI</sequence>
<dbReference type="EMBL" id="JACCHS010000115">
    <property type="protein sequence ID" value="NYT47281.1"/>
    <property type="molecule type" value="Genomic_DNA"/>
</dbReference>
<comment type="caution">
    <text evidence="1">The sequence shown here is derived from an EMBL/GenBank/DDBJ whole genome shotgun (WGS) entry which is preliminary data.</text>
</comment>
<protein>
    <submittedName>
        <fullName evidence="1">Uncharacterized protein</fullName>
    </submittedName>
</protein>
<dbReference type="AlphaFoldDB" id="A0A7Z0MP50"/>
<name>A0A7Z0MP50_9GAMM</name>
<dbReference type="Gene3D" id="2.70.98.10">
    <property type="match status" value="1"/>
</dbReference>
<evidence type="ECO:0000313" key="2">
    <source>
        <dbReference type="Proteomes" id="UP000537890"/>
    </source>
</evidence>
<dbReference type="Proteomes" id="UP000537890">
    <property type="component" value="Unassembled WGS sequence"/>
</dbReference>
<dbReference type="GO" id="GO:0030246">
    <property type="term" value="F:carbohydrate binding"/>
    <property type="evidence" value="ECO:0007669"/>
    <property type="project" value="InterPro"/>
</dbReference>
<dbReference type="SUPFAM" id="SSF74650">
    <property type="entry name" value="Galactose mutarotase-like"/>
    <property type="match status" value="1"/>
</dbReference>
<dbReference type="GO" id="GO:0003824">
    <property type="term" value="F:catalytic activity"/>
    <property type="evidence" value="ECO:0007669"/>
    <property type="project" value="InterPro"/>
</dbReference>
<evidence type="ECO:0000313" key="1">
    <source>
        <dbReference type="EMBL" id="NYT47281.1"/>
    </source>
</evidence>
<proteinExistence type="predicted"/>
<reference evidence="1 2" key="1">
    <citation type="submission" date="2020-05" db="EMBL/GenBank/DDBJ databases">
        <title>Horizontal transmission and recombination maintain forever young bacterial symbiont genomes.</title>
        <authorList>
            <person name="Russell S.L."/>
            <person name="Pepper-Tunick E."/>
            <person name="Svedberg J."/>
            <person name="Byrne A."/>
            <person name="Ruelas Castillo J."/>
            <person name="Vollmers C."/>
            <person name="Beinart R.A."/>
            <person name="Corbett-Detig R."/>
        </authorList>
    </citation>
    <scope>NUCLEOTIDE SEQUENCE [LARGE SCALE GENOMIC DNA]</scope>
    <source>
        <strain evidence="1">4727-3</strain>
    </source>
</reference>
<dbReference type="InterPro" id="IPR011013">
    <property type="entry name" value="Gal_mutarotase_sf_dom"/>
</dbReference>
<gene>
    <name evidence="1" type="ORF">H0A75_06575</name>
</gene>
<dbReference type="GO" id="GO:0005975">
    <property type="term" value="P:carbohydrate metabolic process"/>
    <property type="evidence" value="ECO:0007669"/>
    <property type="project" value="InterPro"/>
</dbReference>
<dbReference type="InterPro" id="IPR014718">
    <property type="entry name" value="GH-type_carb-bd"/>
</dbReference>
<accession>A0A7Z0MP50</accession>
<organism evidence="1 2">
    <name type="scientific">Candidatus Methanofishera endochildressiae</name>
    <dbReference type="NCBI Taxonomy" id="2738884"/>
    <lineage>
        <taxon>Bacteria</taxon>
        <taxon>Pseudomonadati</taxon>
        <taxon>Pseudomonadota</taxon>
        <taxon>Gammaproteobacteria</taxon>
        <taxon>Candidatus Methanofishera</taxon>
    </lineage>
</organism>